<dbReference type="GO" id="GO:0004609">
    <property type="term" value="F:phosphatidylserine decarboxylase activity"/>
    <property type="evidence" value="ECO:0007669"/>
    <property type="project" value="UniProtKB-UniRule"/>
</dbReference>
<dbReference type="OrthoDB" id="9790893at2"/>
<keyword evidence="12" id="KW-1133">Transmembrane helix</keyword>
<feature type="chain" id="PRO_5023253264" description="Phosphatidylserine decarboxylase alpha chain" evidence="11">
    <location>
        <begin position="184"/>
        <end position="226"/>
    </location>
</feature>
<reference evidence="13 14" key="1">
    <citation type="submission" date="2019-03" db="EMBL/GenBank/DDBJ databases">
        <title>Genomic Encyclopedia of Type Strains, Phase IV (KMG-IV): sequencing the most valuable type-strain genomes for metagenomic binning, comparative biology and taxonomic classification.</title>
        <authorList>
            <person name="Goeker M."/>
        </authorList>
    </citation>
    <scope>NUCLEOTIDE SEQUENCE [LARGE SCALE GENOMIC DNA]</scope>
    <source>
        <strain evidence="13 14">DSM 100048</strain>
    </source>
</reference>
<gene>
    <name evidence="11" type="primary">psd</name>
    <name evidence="13" type="ORF">EV686_10648</name>
</gene>
<evidence type="ECO:0000256" key="7">
    <source>
        <dbReference type="ARBA" id="ARBA00023209"/>
    </source>
</evidence>
<evidence type="ECO:0000256" key="11">
    <source>
        <dbReference type="HAMAP-Rule" id="MF_00664"/>
    </source>
</evidence>
<comment type="catalytic activity">
    <reaction evidence="11">
        <text>a 1,2-diacyl-sn-glycero-3-phospho-L-serine + H(+) = a 1,2-diacyl-sn-glycero-3-phosphoethanolamine + CO2</text>
        <dbReference type="Rhea" id="RHEA:20828"/>
        <dbReference type="ChEBI" id="CHEBI:15378"/>
        <dbReference type="ChEBI" id="CHEBI:16526"/>
        <dbReference type="ChEBI" id="CHEBI:57262"/>
        <dbReference type="ChEBI" id="CHEBI:64612"/>
        <dbReference type="EC" id="4.1.1.65"/>
    </reaction>
</comment>
<dbReference type="NCBIfam" id="NF003678">
    <property type="entry name" value="PRK05305.1-2"/>
    <property type="match status" value="1"/>
</dbReference>
<keyword evidence="6 11" id="KW-0865">Zymogen</keyword>
<evidence type="ECO:0000313" key="13">
    <source>
        <dbReference type="EMBL" id="TCU97169.1"/>
    </source>
</evidence>
<keyword evidence="3 11" id="KW-0210">Decarboxylase</keyword>
<dbReference type="AlphaFoldDB" id="A0A4V6P2P3"/>
<comment type="subcellular location">
    <subcellularLocation>
        <location evidence="11">Cell membrane</location>
        <topology evidence="11">Peripheral membrane protein</topology>
    </subcellularLocation>
</comment>
<dbReference type="GO" id="GO:0006646">
    <property type="term" value="P:phosphatidylethanolamine biosynthetic process"/>
    <property type="evidence" value="ECO:0007669"/>
    <property type="project" value="UniProtKB-UniRule"/>
</dbReference>
<proteinExistence type="inferred from homology"/>
<keyword evidence="1 11" id="KW-1003">Cell membrane</keyword>
<feature type="site" description="Cleavage (non-hydrolytic); by autocatalysis" evidence="11">
    <location>
        <begin position="183"/>
        <end position="184"/>
    </location>
</feature>
<dbReference type="NCBIfam" id="NF003680">
    <property type="entry name" value="PRK05305.1-5"/>
    <property type="match status" value="1"/>
</dbReference>
<keyword evidence="9 11" id="KW-1208">Phospholipid metabolism</keyword>
<dbReference type="PANTHER" id="PTHR35809:SF1">
    <property type="entry name" value="ARCHAETIDYLSERINE DECARBOXYLASE PROENZYME-RELATED"/>
    <property type="match status" value="1"/>
</dbReference>
<name>A0A4V6P2P3_9BURK</name>
<keyword evidence="10 11" id="KW-0670">Pyruvate</keyword>
<evidence type="ECO:0000256" key="2">
    <source>
        <dbReference type="ARBA" id="ARBA00022516"/>
    </source>
</evidence>
<dbReference type="Proteomes" id="UP000294692">
    <property type="component" value="Unassembled WGS sequence"/>
</dbReference>
<dbReference type="InterPro" id="IPR003817">
    <property type="entry name" value="PS_Dcarbxylase"/>
</dbReference>
<comment type="pathway">
    <text evidence="11">Phospholipid metabolism; phosphatidylethanolamine biosynthesis; phosphatidylethanolamine from CDP-diacylglycerol: step 2/2.</text>
</comment>
<keyword evidence="7 11" id="KW-0594">Phospholipid biosynthesis</keyword>
<dbReference type="HAMAP" id="MF_00664">
    <property type="entry name" value="PS_decarb_PSD_A"/>
    <property type="match status" value="1"/>
</dbReference>
<keyword evidence="12" id="KW-0812">Transmembrane</keyword>
<evidence type="ECO:0000256" key="5">
    <source>
        <dbReference type="ARBA" id="ARBA00023136"/>
    </source>
</evidence>
<comment type="cofactor">
    <cofactor evidence="11">
        <name>pyruvate</name>
        <dbReference type="ChEBI" id="CHEBI:15361"/>
    </cofactor>
    <text evidence="11">Binds 1 pyruvoyl group covalently per subunit.</text>
</comment>
<comment type="subunit">
    <text evidence="11">Heterodimer of a large membrane-associated beta subunit and a small pyruvoyl-containing alpha subunit.</text>
</comment>
<dbReference type="EMBL" id="SMBX01000006">
    <property type="protein sequence ID" value="TCU97169.1"/>
    <property type="molecule type" value="Genomic_DNA"/>
</dbReference>
<protein>
    <recommendedName>
        <fullName evidence="11">Phosphatidylserine decarboxylase proenzyme</fullName>
        <ecNumber evidence="11">4.1.1.65</ecNumber>
    </recommendedName>
    <component>
        <recommendedName>
            <fullName evidence="11">Phosphatidylserine decarboxylase alpha chain</fullName>
        </recommendedName>
    </component>
    <component>
        <recommendedName>
            <fullName evidence="11">Phosphatidylserine decarboxylase beta chain</fullName>
        </recommendedName>
    </component>
</protein>
<keyword evidence="5 11" id="KW-0472">Membrane</keyword>
<evidence type="ECO:0000256" key="4">
    <source>
        <dbReference type="ARBA" id="ARBA00023098"/>
    </source>
</evidence>
<evidence type="ECO:0000256" key="12">
    <source>
        <dbReference type="SAM" id="Phobius"/>
    </source>
</evidence>
<keyword evidence="4 11" id="KW-0443">Lipid metabolism</keyword>
<comment type="caution">
    <text evidence="13">The sequence shown here is derived from an EMBL/GenBank/DDBJ whole genome shotgun (WGS) entry which is preliminary data.</text>
</comment>
<comment type="similarity">
    <text evidence="11">Belongs to the phosphatidylserine decarboxylase family. PSD-A subfamily.</text>
</comment>
<evidence type="ECO:0000256" key="8">
    <source>
        <dbReference type="ARBA" id="ARBA00023239"/>
    </source>
</evidence>
<keyword evidence="8 11" id="KW-0456">Lyase</keyword>
<evidence type="ECO:0000256" key="1">
    <source>
        <dbReference type="ARBA" id="ARBA00022475"/>
    </source>
</evidence>
<evidence type="ECO:0000256" key="9">
    <source>
        <dbReference type="ARBA" id="ARBA00023264"/>
    </source>
</evidence>
<evidence type="ECO:0000256" key="3">
    <source>
        <dbReference type="ARBA" id="ARBA00022793"/>
    </source>
</evidence>
<dbReference type="GO" id="GO:0005886">
    <property type="term" value="C:plasma membrane"/>
    <property type="evidence" value="ECO:0007669"/>
    <property type="project" value="UniProtKB-SubCell"/>
</dbReference>
<dbReference type="PANTHER" id="PTHR35809">
    <property type="entry name" value="ARCHAETIDYLSERINE DECARBOXYLASE PROENZYME-RELATED"/>
    <property type="match status" value="1"/>
</dbReference>
<dbReference type="RefSeq" id="WP_132477273.1">
    <property type="nucleotide sequence ID" value="NZ_JBHRVM010000001.1"/>
</dbReference>
<keyword evidence="2 11" id="KW-0444">Lipid biosynthesis</keyword>
<dbReference type="UniPathway" id="UPA00558">
    <property type="reaction ID" value="UER00616"/>
</dbReference>
<comment type="function">
    <text evidence="11">Catalyzes the formation of phosphatidylethanolamine (PtdEtn) from phosphatidylserine (PtdSer).</text>
</comment>
<organism evidence="13 14">
    <name type="scientific">Paracandidimonas soli</name>
    <dbReference type="NCBI Taxonomy" id="1917182"/>
    <lineage>
        <taxon>Bacteria</taxon>
        <taxon>Pseudomonadati</taxon>
        <taxon>Pseudomonadota</taxon>
        <taxon>Betaproteobacteria</taxon>
        <taxon>Burkholderiales</taxon>
        <taxon>Alcaligenaceae</taxon>
        <taxon>Paracandidimonas</taxon>
    </lineage>
</organism>
<evidence type="ECO:0000256" key="10">
    <source>
        <dbReference type="ARBA" id="ARBA00023317"/>
    </source>
</evidence>
<keyword evidence="14" id="KW-1185">Reference proteome</keyword>
<feature type="active site" description="Schiff-base intermediate with substrate; via pyruvic acid" evidence="11">
    <location>
        <position position="184"/>
    </location>
</feature>
<comment type="PTM">
    <text evidence="11">Is synthesized initially as an inactive proenzyme. Formation of the active enzyme involves a self-maturation process in which the active site pyruvoyl group is generated from an internal serine residue via an autocatalytic post-translational modification. Two non-identical subunits are generated from the proenzyme in this reaction, and the pyruvate is formed at the N-terminus of the alpha chain, which is derived from the carboxyl end of the proenzyme. The post-translation cleavage follows an unusual pathway, termed non-hydrolytic serinolysis, in which the side chain hydroxyl group of the serine supplies its oxygen atom to form the C-terminus of the beta chain, while the remainder of the serine residue undergoes an oxidative deamination to produce ammonia and the pyruvoyl prosthetic group on the alpha chain.</text>
</comment>
<feature type="modified residue" description="Pyruvic acid (Ser); by autocatalysis" evidence="11">
    <location>
        <position position="184"/>
    </location>
</feature>
<feature type="chain" id="PRO_5023253263" description="Phosphatidylserine decarboxylase beta chain" evidence="11">
    <location>
        <begin position="1"/>
        <end position="183"/>
    </location>
</feature>
<feature type="transmembrane region" description="Helical" evidence="12">
    <location>
        <begin position="20"/>
        <end position="48"/>
    </location>
</feature>
<evidence type="ECO:0000256" key="6">
    <source>
        <dbReference type="ARBA" id="ARBA00023145"/>
    </source>
</evidence>
<dbReference type="InterPro" id="IPR033175">
    <property type="entry name" value="PSD-A"/>
</dbReference>
<dbReference type="Pfam" id="PF02666">
    <property type="entry name" value="PS_Dcarbxylase"/>
    <property type="match status" value="1"/>
</dbReference>
<accession>A0A4V6P2P3</accession>
<evidence type="ECO:0000313" key="14">
    <source>
        <dbReference type="Proteomes" id="UP000294692"/>
    </source>
</evidence>
<sequence length="226" mass="24771">MNKPPYPHPIIAREGWPFLAGIVLVSVLVSLWSLPASIPFWILSVFVLQFFRDPARVAPGGEHNVLSPADGRIVAVEEVRDTYANRDALKISVFMNVFNVHSNRAPVTGTVESIEYFPGKFFNASLDKASLENERNAMVLRTRDGHIVTAVQVAGLVAKRILCYAKVGDSLYHGQRYGFIRFGSRVDVYLPPGSRPRVAIGDKVSATSTVLAELPAAEAQPKPTAE</sequence>
<dbReference type="EC" id="4.1.1.65" evidence="11"/>